<reference evidence="2 3" key="1">
    <citation type="journal article" date="2016" name="Nat. Commun.">
        <title>Thousands of microbial genomes shed light on interconnected biogeochemical processes in an aquifer system.</title>
        <authorList>
            <person name="Anantharaman K."/>
            <person name="Brown C.T."/>
            <person name="Hug L.A."/>
            <person name="Sharon I."/>
            <person name="Castelle C.J."/>
            <person name="Probst A.J."/>
            <person name="Thomas B.C."/>
            <person name="Singh A."/>
            <person name="Wilkins M.J."/>
            <person name="Karaoz U."/>
            <person name="Brodie E.L."/>
            <person name="Williams K.H."/>
            <person name="Hubbard S.S."/>
            <person name="Banfield J.F."/>
        </authorList>
    </citation>
    <scope>NUCLEOTIDE SEQUENCE [LARGE SCALE GENOMIC DNA]</scope>
</reference>
<name>A0A1F5SND7_9BACT</name>
<feature type="domain" description="N-acetyltransferase" evidence="1">
    <location>
        <begin position="22"/>
        <end position="48"/>
    </location>
</feature>
<dbReference type="Pfam" id="PF00583">
    <property type="entry name" value="Acetyltransf_1"/>
    <property type="match status" value="1"/>
</dbReference>
<dbReference type="CDD" id="cd04301">
    <property type="entry name" value="NAT_SF"/>
    <property type="match status" value="1"/>
</dbReference>
<dbReference type="STRING" id="1797994.A2227_05090"/>
<accession>A0A1F5SND7</accession>
<dbReference type="Gene3D" id="3.40.630.30">
    <property type="match status" value="1"/>
</dbReference>
<sequence>MVIMGPKQLMGWAFVLHHEYKIYFMIYVHERYRGRGLATCLIKEAIKDFPVISLAGWDRKTKRLFGDLQKHHPGRIEMYDFWKNVNRFRKILDEAKEKNKKVRG</sequence>
<proteinExistence type="predicted"/>
<evidence type="ECO:0000313" key="3">
    <source>
        <dbReference type="Proteomes" id="UP000178367"/>
    </source>
</evidence>
<dbReference type="SUPFAM" id="SSF55729">
    <property type="entry name" value="Acyl-CoA N-acyltransferases (Nat)"/>
    <property type="match status" value="1"/>
</dbReference>
<gene>
    <name evidence="2" type="ORF">A2227_05090</name>
</gene>
<evidence type="ECO:0000313" key="2">
    <source>
        <dbReference type="EMBL" id="OGF27953.1"/>
    </source>
</evidence>
<dbReference type="EMBL" id="MFGB01000005">
    <property type="protein sequence ID" value="OGF27953.1"/>
    <property type="molecule type" value="Genomic_DNA"/>
</dbReference>
<dbReference type="GO" id="GO:0016747">
    <property type="term" value="F:acyltransferase activity, transferring groups other than amino-acyl groups"/>
    <property type="evidence" value="ECO:0007669"/>
    <property type="project" value="InterPro"/>
</dbReference>
<protein>
    <recommendedName>
        <fullName evidence="1">N-acetyltransferase domain-containing protein</fullName>
    </recommendedName>
</protein>
<dbReference type="AlphaFoldDB" id="A0A1F5SND7"/>
<organism evidence="2 3">
    <name type="scientific">Candidatus Falkowbacteria bacterium RIFOXYA2_FULL_47_19</name>
    <dbReference type="NCBI Taxonomy" id="1797994"/>
    <lineage>
        <taxon>Bacteria</taxon>
        <taxon>Candidatus Falkowiibacteriota</taxon>
    </lineage>
</organism>
<dbReference type="InterPro" id="IPR016181">
    <property type="entry name" value="Acyl_CoA_acyltransferase"/>
</dbReference>
<dbReference type="Proteomes" id="UP000178367">
    <property type="component" value="Unassembled WGS sequence"/>
</dbReference>
<comment type="caution">
    <text evidence="2">The sequence shown here is derived from an EMBL/GenBank/DDBJ whole genome shotgun (WGS) entry which is preliminary data.</text>
</comment>
<dbReference type="InterPro" id="IPR000182">
    <property type="entry name" value="GNAT_dom"/>
</dbReference>
<evidence type="ECO:0000259" key="1">
    <source>
        <dbReference type="Pfam" id="PF00583"/>
    </source>
</evidence>